<protein>
    <submittedName>
        <fullName evidence="1">Uncharacterized protein</fullName>
    </submittedName>
</protein>
<name>A0A484HCV1_9BACT</name>
<accession>A0A484HCV1</accession>
<dbReference type="EMBL" id="CAACVI010000002">
    <property type="protein sequence ID" value="VEN72984.1"/>
    <property type="molecule type" value="Genomic_DNA"/>
</dbReference>
<evidence type="ECO:0000313" key="1">
    <source>
        <dbReference type="EMBL" id="VEN72984.1"/>
    </source>
</evidence>
<dbReference type="AlphaFoldDB" id="A0A484HCV1"/>
<gene>
    <name evidence="1" type="ORF">EPICR_100027</name>
</gene>
<sequence>MRLENKKILKGFGAIMYVVNYRGPFGFIKPWTAVRDIETFSQQFLTPSIVAGIERKLFPDLLHEPYDLYKIKSHRLSYKQISHQQEQTQPRGWNKKNNRFCRPYAILVRGVLIEPDLYLGFDNEKDAIHAAKQHICLCRNEDILFPDGSIINITEEDFDSQEGPFNGFELVFEQNDQSFLVGYNRFDEHKPMYGWLKIIGNPVKHIC</sequence>
<proteinExistence type="predicted"/>
<organism evidence="1">
    <name type="scientific">uncultured Desulfobacteraceae bacterium</name>
    <dbReference type="NCBI Taxonomy" id="218296"/>
    <lineage>
        <taxon>Bacteria</taxon>
        <taxon>Pseudomonadati</taxon>
        <taxon>Thermodesulfobacteriota</taxon>
        <taxon>Desulfobacteria</taxon>
        <taxon>Desulfobacterales</taxon>
        <taxon>Desulfobacteraceae</taxon>
        <taxon>environmental samples</taxon>
    </lineage>
</organism>
<reference evidence="1" key="1">
    <citation type="submission" date="2019-01" db="EMBL/GenBank/DDBJ databases">
        <authorList>
            <consortium name="Genoscope - CEA"/>
            <person name="William W."/>
        </authorList>
    </citation>
    <scope>NUCLEOTIDE SEQUENCE</scope>
    <source>
        <strain evidence="1">CR-1</strain>
    </source>
</reference>